<dbReference type="Proteomes" id="UP000000560">
    <property type="component" value="Chromosome IV"/>
</dbReference>
<protein>
    <submittedName>
        <fullName evidence="1">Uncharacterized protein</fullName>
    </submittedName>
</protein>
<dbReference type="EMBL" id="BN001304">
    <property type="protein sequence ID" value="CBF80234.1"/>
    <property type="molecule type" value="Genomic_DNA"/>
</dbReference>
<accession>C8VDX7</accession>
<proteinExistence type="predicted"/>
<evidence type="ECO:0000313" key="1">
    <source>
        <dbReference type="EMBL" id="CBF80234.1"/>
    </source>
</evidence>
<dbReference type="HOGENOM" id="CLU_3419419_0_0_1"/>
<reference evidence="2" key="2">
    <citation type="journal article" date="2009" name="Fungal Genet. Biol.">
        <title>The 2008 update of the Aspergillus nidulans genome annotation: a community effort.</title>
        <authorList>
            <person name="Wortman J.R."/>
            <person name="Gilsenan J.M."/>
            <person name="Joardar V."/>
            <person name="Deegan J."/>
            <person name="Clutterbuck J."/>
            <person name="Andersen M.R."/>
            <person name="Archer D."/>
            <person name="Bencina M."/>
            <person name="Braus G."/>
            <person name="Coutinho P."/>
            <person name="von Dohren H."/>
            <person name="Doonan J."/>
            <person name="Driessen A.J."/>
            <person name="Durek P."/>
            <person name="Espeso E."/>
            <person name="Fekete E."/>
            <person name="Flipphi M."/>
            <person name="Estrada C.G."/>
            <person name="Geysens S."/>
            <person name="Goldman G."/>
            <person name="de Groot P.W."/>
            <person name="Hansen K."/>
            <person name="Harris S.D."/>
            <person name="Heinekamp T."/>
            <person name="Helmstaedt K."/>
            <person name="Henrissat B."/>
            <person name="Hofmann G."/>
            <person name="Homan T."/>
            <person name="Horio T."/>
            <person name="Horiuchi H."/>
            <person name="James S."/>
            <person name="Jones M."/>
            <person name="Karaffa L."/>
            <person name="Karanyi Z."/>
            <person name="Kato M."/>
            <person name="Keller N."/>
            <person name="Kelly D.E."/>
            <person name="Kiel J.A."/>
            <person name="Kim J.M."/>
            <person name="van der Klei I.J."/>
            <person name="Klis F.M."/>
            <person name="Kovalchuk A."/>
            <person name="Krasevec N."/>
            <person name="Kubicek C.P."/>
            <person name="Liu B."/>
            <person name="Maccabe A."/>
            <person name="Meyer V."/>
            <person name="Mirabito P."/>
            <person name="Miskei M."/>
            <person name="Mos M."/>
            <person name="Mullins J."/>
            <person name="Nelson D.R."/>
            <person name="Nielsen J."/>
            <person name="Oakley B.R."/>
            <person name="Osmani S.A."/>
            <person name="Pakula T."/>
            <person name="Paszewski A."/>
            <person name="Paulsen I."/>
            <person name="Pilsyk S."/>
            <person name="Pocsi I."/>
            <person name="Punt P.J."/>
            <person name="Ram A.F."/>
            <person name="Ren Q."/>
            <person name="Robellet X."/>
            <person name="Robson G."/>
            <person name="Seiboth B."/>
            <person name="van Solingen P."/>
            <person name="Specht T."/>
            <person name="Sun J."/>
            <person name="Taheri-Talesh N."/>
            <person name="Takeshita N."/>
            <person name="Ussery D."/>
            <person name="vanKuyk P.A."/>
            <person name="Visser H."/>
            <person name="van de Vondervoort P.J."/>
            <person name="de Vries R.P."/>
            <person name="Walton J."/>
            <person name="Xiang X."/>
            <person name="Xiong Y."/>
            <person name="Zeng A.P."/>
            <person name="Brandt B.W."/>
            <person name="Cornell M.J."/>
            <person name="van den Hondel C.A."/>
            <person name="Visser J."/>
            <person name="Oliver S.G."/>
            <person name="Turner G."/>
        </authorList>
    </citation>
    <scope>GENOME REANNOTATION</scope>
    <source>
        <strain evidence="2">FGSC A4 / ATCC 38163 / CBS 112.46 / NRRL 194 / M139</strain>
    </source>
</reference>
<organism evidence="1 2">
    <name type="scientific">Emericella nidulans (strain FGSC A4 / ATCC 38163 / CBS 112.46 / NRRL 194 / M139)</name>
    <name type="common">Aspergillus nidulans</name>
    <dbReference type="NCBI Taxonomy" id="227321"/>
    <lineage>
        <taxon>Eukaryota</taxon>
        <taxon>Fungi</taxon>
        <taxon>Dikarya</taxon>
        <taxon>Ascomycota</taxon>
        <taxon>Pezizomycotina</taxon>
        <taxon>Eurotiomycetes</taxon>
        <taxon>Eurotiomycetidae</taxon>
        <taxon>Eurotiales</taxon>
        <taxon>Aspergillaceae</taxon>
        <taxon>Aspergillus</taxon>
        <taxon>Aspergillus subgen. Nidulantes</taxon>
    </lineage>
</organism>
<gene>
    <name evidence="1" type="ORF">ANIA_11576</name>
</gene>
<dbReference type="InParanoid" id="C8VDX7"/>
<dbReference type="AlphaFoldDB" id="C8VDX7"/>
<sequence length="25" mass="3023">MLLLRIYFVRADQPVNQKDMDVTQQ</sequence>
<keyword evidence="2" id="KW-1185">Reference proteome</keyword>
<evidence type="ECO:0000313" key="2">
    <source>
        <dbReference type="Proteomes" id="UP000000560"/>
    </source>
</evidence>
<reference evidence="2" key="1">
    <citation type="journal article" date="2005" name="Nature">
        <title>Sequencing of Aspergillus nidulans and comparative analysis with A. fumigatus and A. oryzae.</title>
        <authorList>
            <person name="Galagan J.E."/>
            <person name="Calvo S.E."/>
            <person name="Cuomo C."/>
            <person name="Ma L.J."/>
            <person name="Wortman J.R."/>
            <person name="Batzoglou S."/>
            <person name="Lee S.I."/>
            <person name="Basturkmen M."/>
            <person name="Spevak C.C."/>
            <person name="Clutterbuck J."/>
            <person name="Kapitonov V."/>
            <person name="Jurka J."/>
            <person name="Scazzocchio C."/>
            <person name="Farman M."/>
            <person name="Butler J."/>
            <person name="Purcell S."/>
            <person name="Harris S."/>
            <person name="Braus G.H."/>
            <person name="Draht O."/>
            <person name="Busch S."/>
            <person name="D'Enfert C."/>
            <person name="Bouchier C."/>
            <person name="Goldman G.H."/>
            <person name="Bell-Pedersen D."/>
            <person name="Griffiths-Jones S."/>
            <person name="Doonan J.H."/>
            <person name="Yu J."/>
            <person name="Vienken K."/>
            <person name="Pain A."/>
            <person name="Freitag M."/>
            <person name="Selker E.U."/>
            <person name="Archer D.B."/>
            <person name="Penalva M.A."/>
            <person name="Oakley B.R."/>
            <person name="Momany M."/>
            <person name="Tanaka T."/>
            <person name="Kumagai T."/>
            <person name="Asai K."/>
            <person name="Machida M."/>
            <person name="Nierman W.C."/>
            <person name="Denning D.W."/>
            <person name="Caddick M."/>
            <person name="Hynes M."/>
            <person name="Paoletti M."/>
            <person name="Fischer R."/>
            <person name="Miller B."/>
            <person name="Dyer P."/>
            <person name="Sachs M.S."/>
            <person name="Osmani S.A."/>
            <person name="Birren B.W."/>
        </authorList>
    </citation>
    <scope>NUCLEOTIDE SEQUENCE [LARGE SCALE GENOMIC DNA]</scope>
    <source>
        <strain evidence="2">FGSC A4 / ATCC 38163 / CBS 112.46 / NRRL 194 / M139</strain>
    </source>
</reference>
<name>C8VDX7_EMENI</name>